<dbReference type="Gene3D" id="1.20.1740.10">
    <property type="entry name" value="Amino acid/polyamine transporter I"/>
    <property type="match status" value="1"/>
</dbReference>
<feature type="region of interest" description="Disordered" evidence="8">
    <location>
        <begin position="1"/>
        <end position="29"/>
    </location>
</feature>
<feature type="compositionally biased region" description="Polar residues" evidence="8">
    <location>
        <begin position="88"/>
        <end position="104"/>
    </location>
</feature>
<keyword evidence="2" id="KW-0813">Transport</keyword>
<keyword evidence="6 9" id="KW-0472">Membrane</keyword>
<sequence length="631" mass="69705">MKYNQTSLFPNERGEDINDRVTNISNTGDTTTTNINIKYSTFISMPSDSDPSEATTIAPPPDVDMENEEIVPILSSNTPANGVGDHPNLSSNDRNNSTPRSCISQDPGLAPSEKGGEGNVGNTNSNSHKKRNKLNMIQLAVLVFYNVSGGPFGIEETIRAGGNFYALVGFIVFPFVWSIPEALVTAELGSAFQSTSGGVIWVETAFGPLAGQLCGFVSYISGAVDNAIYPTLFLSYLTNSTSDENELHENGVWKFIYASGISIVLAILNYVGLEFVGNANIVICIVSMSPFIIMTFMGIPKVDVSNWFTMPLSIDNTHDEIGYDNMDSGTTNENSNLFDDDFETLPGPLPPVFLGILVRPYLNNLFWNLNSFDAAANFYTEVADPHTNYPRGIFLGAVFCIVLYLVPLLIAIGATDYQQSDWKEGHIANVARDIGGHWLGTWTIFAIGISNLSLFEAELSADSYQLMGMAEQGYLPKVFKKRSRFGTPTAGIIMGTIFIVLMSFADFSQLVEVLNAAYAVTLLQEYAAFVKLRLYRKDLHRPYRIPIPDWASFLVVLPPCLGILLVFAVSSWTTYMFVMGVFFICFFLNQLQLIAKHREWCIFEVGVEVEEVTEVEIELDQELATRTRELS</sequence>
<reference evidence="10" key="1">
    <citation type="submission" date="2021-01" db="EMBL/GenBank/DDBJ databases">
        <authorList>
            <person name="Corre E."/>
            <person name="Pelletier E."/>
            <person name="Niang G."/>
            <person name="Scheremetjew M."/>
            <person name="Finn R."/>
            <person name="Kale V."/>
            <person name="Holt S."/>
            <person name="Cochrane G."/>
            <person name="Meng A."/>
            <person name="Brown T."/>
            <person name="Cohen L."/>
        </authorList>
    </citation>
    <scope>NUCLEOTIDE SEQUENCE</scope>
    <source>
        <strain evidence="10">MM31A-1</strain>
    </source>
</reference>
<name>A0A7S3VGT2_9STRA</name>
<comment type="similarity">
    <text evidence="7">Belongs to the amino acid-polyamine-organocation (APC) superfamily. Polyamine:cation symporter (PHS) (TC 2.A.3.12) family.</text>
</comment>
<dbReference type="InterPro" id="IPR044566">
    <property type="entry name" value="RMV1-like"/>
</dbReference>
<accession>A0A7S3VGT2</accession>
<keyword evidence="3" id="KW-1003">Cell membrane</keyword>
<dbReference type="PANTHER" id="PTHR45826">
    <property type="entry name" value="POLYAMINE TRANSPORTER PUT1"/>
    <property type="match status" value="1"/>
</dbReference>
<evidence type="ECO:0000256" key="2">
    <source>
        <dbReference type="ARBA" id="ARBA00022448"/>
    </source>
</evidence>
<feature type="transmembrane region" description="Helical" evidence="9">
    <location>
        <begin position="550"/>
        <end position="569"/>
    </location>
</feature>
<feature type="compositionally biased region" description="Polar residues" evidence="8">
    <location>
        <begin position="44"/>
        <end position="55"/>
    </location>
</feature>
<proteinExistence type="inferred from homology"/>
<feature type="transmembrane region" description="Helical" evidence="9">
    <location>
        <begin position="510"/>
        <end position="529"/>
    </location>
</feature>
<gene>
    <name evidence="10" type="ORF">CDEB00056_LOCUS24265</name>
</gene>
<evidence type="ECO:0000256" key="8">
    <source>
        <dbReference type="SAM" id="MobiDB-lite"/>
    </source>
</evidence>
<dbReference type="EMBL" id="HBIO01031662">
    <property type="protein sequence ID" value="CAE0479411.1"/>
    <property type="molecule type" value="Transcribed_RNA"/>
</dbReference>
<dbReference type="Pfam" id="PF13520">
    <property type="entry name" value="AA_permease_2"/>
    <property type="match status" value="1"/>
</dbReference>
<feature type="transmembrane region" description="Helical" evidence="9">
    <location>
        <begin position="434"/>
        <end position="455"/>
    </location>
</feature>
<dbReference type="GO" id="GO:0015203">
    <property type="term" value="F:polyamine transmembrane transporter activity"/>
    <property type="evidence" value="ECO:0007669"/>
    <property type="project" value="UniProtKB-ARBA"/>
</dbReference>
<dbReference type="PANTHER" id="PTHR45826:SF2">
    <property type="entry name" value="AMINO ACID TRANSPORTER"/>
    <property type="match status" value="1"/>
</dbReference>
<dbReference type="InterPro" id="IPR002293">
    <property type="entry name" value="AA/rel_permease1"/>
</dbReference>
<evidence type="ECO:0000256" key="4">
    <source>
        <dbReference type="ARBA" id="ARBA00022692"/>
    </source>
</evidence>
<keyword evidence="5 9" id="KW-1133">Transmembrane helix</keyword>
<feature type="transmembrane region" description="Helical" evidence="9">
    <location>
        <begin position="279"/>
        <end position="299"/>
    </location>
</feature>
<evidence type="ECO:0000256" key="5">
    <source>
        <dbReference type="ARBA" id="ARBA00022989"/>
    </source>
</evidence>
<evidence type="ECO:0000256" key="6">
    <source>
        <dbReference type="ARBA" id="ARBA00023136"/>
    </source>
</evidence>
<feature type="transmembrane region" description="Helical" evidence="9">
    <location>
        <begin position="575"/>
        <end position="595"/>
    </location>
</feature>
<feature type="transmembrane region" description="Helical" evidence="9">
    <location>
        <begin position="393"/>
        <end position="414"/>
    </location>
</feature>
<feature type="region of interest" description="Disordered" evidence="8">
    <location>
        <begin position="44"/>
        <end position="128"/>
    </location>
</feature>
<comment type="subcellular location">
    <subcellularLocation>
        <location evidence="1">Cell membrane</location>
        <topology evidence="1">Multi-pass membrane protein</topology>
    </subcellularLocation>
</comment>
<organism evidence="10">
    <name type="scientific">Chaetoceros debilis</name>
    <dbReference type="NCBI Taxonomy" id="122233"/>
    <lineage>
        <taxon>Eukaryota</taxon>
        <taxon>Sar</taxon>
        <taxon>Stramenopiles</taxon>
        <taxon>Ochrophyta</taxon>
        <taxon>Bacillariophyta</taxon>
        <taxon>Coscinodiscophyceae</taxon>
        <taxon>Chaetocerotophycidae</taxon>
        <taxon>Chaetocerotales</taxon>
        <taxon>Chaetocerotaceae</taxon>
        <taxon>Chaetoceros</taxon>
    </lineage>
</organism>
<dbReference type="AlphaFoldDB" id="A0A7S3VGT2"/>
<dbReference type="GO" id="GO:0005886">
    <property type="term" value="C:plasma membrane"/>
    <property type="evidence" value="ECO:0007669"/>
    <property type="project" value="UniProtKB-SubCell"/>
</dbReference>
<feature type="transmembrane region" description="Helical" evidence="9">
    <location>
        <begin position="164"/>
        <end position="184"/>
    </location>
</feature>
<protein>
    <recommendedName>
        <fullName evidence="11">Amino acid permease/ SLC12A domain-containing protein</fullName>
    </recommendedName>
</protein>
<evidence type="ECO:0000313" key="10">
    <source>
        <dbReference type="EMBL" id="CAE0479411.1"/>
    </source>
</evidence>
<keyword evidence="4 9" id="KW-0812">Transmembrane</keyword>
<evidence type="ECO:0000256" key="9">
    <source>
        <dbReference type="SAM" id="Phobius"/>
    </source>
</evidence>
<evidence type="ECO:0008006" key="11">
    <source>
        <dbReference type="Google" id="ProtNLM"/>
    </source>
</evidence>
<evidence type="ECO:0000256" key="3">
    <source>
        <dbReference type="ARBA" id="ARBA00022475"/>
    </source>
</evidence>
<evidence type="ECO:0000256" key="7">
    <source>
        <dbReference type="ARBA" id="ARBA00024041"/>
    </source>
</evidence>
<evidence type="ECO:0000256" key="1">
    <source>
        <dbReference type="ARBA" id="ARBA00004651"/>
    </source>
</evidence>
<feature type="transmembrane region" description="Helical" evidence="9">
    <location>
        <begin position="255"/>
        <end position="273"/>
    </location>
</feature>
<feature type="transmembrane region" description="Helical" evidence="9">
    <location>
        <begin position="134"/>
        <end position="152"/>
    </location>
</feature>
<feature type="transmembrane region" description="Helical" evidence="9">
    <location>
        <begin position="485"/>
        <end position="504"/>
    </location>
</feature>